<evidence type="ECO:0000313" key="3">
    <source>
        <dbReference type="Proteomes" id="UP000318833"/>
    </source>
</evidence>
<protein>
    <submittedName>
        <fullName evidence="2">Uncharacterized protein</fullName>
    </submittedName>
</protein>
<keyword evidence="1" id="KW-0732">Signal</keyword>
<dbReference type="Proteomes" id="UP000318833">
    <property type="component" value="Unassembled WGS sequence"/>
</dbReference>
<comment type="caution">
    <text evidence="2">The sequence shown here is derived from an EMBL/GenBank/DDBJ whole genome shotgun (WGS) entry which is preliminary data.</text>
</comment>
<dbReference type="EMBL" id="VLNR01000044">
    <property type="protein sequence ID" value="TSE06572.1"/>
    <property type="molecule type" value="Genomic_DNA"/>
</dbReference>
<proteinExistence type="predicted"/>
<gene>
    <name evidence="2" type="ORF">FOF46_19085</name>
</gene>
<dbReference type="RefSeq" id="WP_143917557.1">
    <property type="nucleotide sequence ID" value="NZ_CANLFO010000012.1"/>
</dbReference>
<sequence length="176" mass="19462">MNKFITKIGLVVLLLLCFSFNANAQRKKKLANKDTQEWRYDVECEGIAKQGSKLVKVWSYSKNPKFAVAQAMKNAVHGMVFKGYAGGGNGCTPFKPLVSNPSAEKDHAEFFKTFFSDGGEFRKYVTAAADGNIAPGDRLKVSKREYKIGVVVNVTTDQLRKKLEAEGIIRALNSGF</sequence>
<dbReference type="OrthoDB" id="1073285at2"/>
<name>A0A554VGP0_9FLAO</name>
<keyword evidence="3" id="KW-1185">Reference proteome</keyword>
<evidence type="ECO:0000256" key="1">
    <source>
        <dbReference type="SAM" id="SignalP"/>
    </source>
</evidence>
<evidence type="ECO:0000313" key="2">
    <source>
        <dbReference type="EMBL" id="TSE06572.1"/>
    </source>
</evidence>
<accession>A0A554VGP0</accession>
<reference evidence="2 3" key="1">
    <citation type="submission" date="2019-07" db="EMBL/GenBank/DDBJ databases">
        <title>The draft genome sequence of Aquimarina algiphila M91.</title>
        <authorList>
            <person name="Meng X."/>
        </authorList>
    </citation>
    <scope>NUCLEOTIDE SEQUENCE [LARGE SCALE GENOMIC DNA]</scope>
    <source>
        <strain evidence="2 3">M91</strain>
    </source>
</reference>
<feature type="chain" id="PRO_5022133941" evidence="1">
    <location>
        <begin position="25"/>
        <end position="176"/>
    </location>
</feature>
<feature type="signal peptide" evidence="1">
    <location>
        <begin position="1"/>
        <end position="24"/>
    </location>
</feature>
<organism evidence="2 3">
    <name type="scientific">Aquimarina algiphila</name>
    <dbReference type="NCBI Taxonomy" id="2047982"/>
    <lineage>
        <taxon>Bacteria</taxon>
        <taxon>Pseudomonadati</taxon>
        <taxon>Bacteroidota</taxon>
        <taxon>Flavobacteriia</taxon>
        <taxon>Flavobacteriales</taxon>
        <taxon>Flavobacteriaceae</taxon>
        <taxon>Aquimarina</taxon>
    </lineage>
</organism>
<dbReference type="AlphaFoldDB" id="A0A554VGP0"/>